<feature type="region of interest" description="Disordered" evidence="1">
    <location>
        <begin position="241"/>
        <end position="262"/>
    </location>
</feature>
<comment type="caution">
    <text evidence="2">The sequence shown here is derived from an EMBL/GenBank/DDBJ whole genome shotgun (WGS) entry which is preliminary data.</text>
</comment>
<protein>
    <submittedName>
        <fullName evidence="2">Uncharacterized protein</fullName>
    </submittedName>
</protein>
<evidence type="ECO:0000256" key="1">
    <source>
        <dbReference type="SAM" id="MobiDB-lite"/>
    </source>
</evidence>
<dbReference type="OrthoDB" id="6103143at2759"/>
<dbReference type="AlphaFoldDB" id="A0A8B6DYH9"/>
<gene>
    <name evidence="2" type="ORF">MGAL_10B081765</name>
</gene>
<organism evidence="2 3">
    <name type="scientific">Mytilus galloprovincialis</name>
    <name type="common">Mediterranean mussel</name>
    <dbReference type="NCBI Taxonomy" id="29158"/>
    <lineage>
        <taxon>Eukaryota</taxon>
        <taxon>Metazoa</taxon>
        <taxon>Spiralia</taxon>
        <taxon>Lophotrochozoa</taxon>
        <taxon>Mollusca</taxon>
        <taxon>Bivalvia</taxon>
        <taxon>Autobranchia</taxon>
        <taxon>Pteriomorphia</taxon>
        <taxon>Mytilida</taxon>
        <taxon>Mytiloidea</taxon>
        <taxon>Mytilidae</taxon>
        <taxon>Mytilinae</taxon>
        <taxon>Mytilus</taxon>
    </lineage>
</organism>
<feature type="region of interest" description="Disordered" evidence="1">
    <location>
        <begin position="156"/>
        <end position="175"/>
    </location>
</feature>
<accession>A0A8B6DYH9</accession>
<dbReference type="EMBL" id="UYJE01004327">
    <property type="protein sequence ID" value="VDI27132.1"/>
    <property type="molecule type" value="Genomic_DNA"/>
</dbReference>
<evidence type="ECO:0000313" key="3">
    <source>
        <dbReference type="Proteomes" id="UP000596742"/>
    </source>
</evidence>
<feature type="region of interest" description="Disordered" evidence="1">
    <location>
        <begin position="59"/>
        <end position="133"/>
    </location>
</feature>
<feature type="compositionally biased region" description="Polar residues" evidence="1">
    <location>
        <begin position="165"/>
        <end position="175"/>
    </location>
</feature>
<dbReference type="Proteomes" id="UP000596742">
    <property type="component" value="Unassembled WGS sequence"/>
</dbReference>
<reference evidence="2" key="1">
    <citation type="submission" date="2018-11" db="EMBL/GenBank/DDBJ databases">
        <authorList>
            <person name="Alioto T."/>
            <person name="Alioto T."/>
        </authorList>
    </citation>
    <scope>NUCLEOTIDE SEQUENCE</scope>
</reference>
<evidence type="ECO:0000313" key="2">
    <source>
        <dbReference type="EMBL" id="VDI27132.1"/>
    </source>
</evidence>
<name>A0A8B6DYH9_MYTGA</name>
<keyword evidence="3" id="KW-1185">Reference proteome</keyword>
<feature type="compositionally biased region" description="Polar residues" evidence="1">
    <location>
        <begin position="107"/>
        <end position="130"/>
    </location>
</feature>
<proteinExistence type="predicted"/>
<sequence>MWKKFREASSGVTFTSVTNLLRGRSYSKFSEENEINDDHGTAGSVLDQDNNVITWTKNTQMSDHNDFPVRDSTVQNDDSSDDEYGFENNQETATKSRFHVEKDNTDCSKQISRPVKNSPTLSQRSGNIPNPKNEMKEIVNSFSQKRYQHLDDSGEFFNDREDDFASSQSKGENTNGVFHKAGDVHQNIKQPNPSLRNSLNSSSQSNQNVLIRTFENGHSVPNPKKEVKQLVDSFSQRRYQQLEESDESIDSRSSTAESAEIENITFHKAEDVHEDIRHKSSKLKGTKKVAKRTRKIIRRSWKWLRHGFAAYAQGIQFSNIFVMVHKRS</sequence>